<dbReference type="EMBL" id="BMZS01000005">
    <property type="protein sequence ID" value="GHD50468.1"/>
    <property type="molecule type" value="Genomic_DNA"/>
</dbReference>
<evidence type="ECO:0000313" key="2">
    <source>
        <dbReference type="Proteomes" id="UP000630353"/>
    </source>
</evidence>
<evidence type="ECO:0000313" key="1">
    <source>
        <dbReference type="EMBL" id="GHD50468.1"/>
    </source>
</evidence>
<dbReference type="SUPFAM" id="SSF53300">
    <property type="entry name" value="vWA-like"/>
    <property type="match status" value="1"/>
</dbReference>
<accession>A0A919CPR4</accession>
<dbReference type="InterPro" id="IPR036465">
    <property type="entry name" value="vWFA_dom_sf"/>
</dbReference>
<sequence>MPTERPVQDVSTRSEVDAFLDAVRAMPARPGGSRRGRLVFALDATASRRPTWDRACHIQAAMFHETAALGGLDVQLVFYRGFRECKSSKWYSDPDALGRVMTRVDCLGGQTQIAKVLNHAKAETGRRKVDALIFVGDAFEEDIDAVCHAAGELGVLGVPVFVFHEGGDPIAGDAFRQIARLTRGAYCPFDLSSADRLKDLLAAVAVYATGGRKALADFGAKRGEAVKLLTNQLGR</sequence>
<reference evidence="1" key="2">
    <citation type="submission" date="2020-09" db="EMBL/GenBank/DDBJ databases">
        <authorList>
            <person name="Sun Q."/>
            <person name="Kim S."/>
        </authorList>
    </citation>
    <scope>NUCLEOTIDE SEQUENCE</scope>
    <source>
        <strain evidence="1">KCTC 42651</strain>
    </source>
</reference>
<evidence type="ECO:0008006" key="3">
    <source>
        <dbReference type="Google" id="ProtNLM"/>
    </source>
</evidence>
<proteinExistence type="predicted"/>
<keyword evidence="2" id="KW-1185">Reference proteome</keyword>
<organism evidence="1 2">
    <name type="scientific">Thalassobaculum fulvum</name>
    <dbReference type="NCBI Taxonomy" id="1633335"/>
    <lineage>
        <taxon>Bacteria</taxon>
        <taxon>Pseudomonadati</taxon>
        <taxon>Pseudomonadota</taxon>
        <taxon>Alphaproteobacteria</taxon>
        <taxon>Rhodospirillales</taxon>
        <taxon>Thalassobaculaceae</taxon>
        <taxon>Thalassobaculum</taxon>
    </lineage>
</organism>
<dbReference type="AlphaFoldDB" id="A0A919CPR4"/>
<protein>
    <recommendedName>
        <fullName evidence="3">VWA domain-containing protein</fullName>
    </recommendedName>
</protein>
<name>A0A919CPR4_9PROT</name>
<gene>
    <name evidence="1" type="ORF">GCM10017083_23740</name>
</gene>
<comment type="caution">
    <text evidence="1">The sequence shown here is derived from an EMBL/GenBank/DDBJ whole genome shotgun (WGS) entry which is preliminary data.</text>
</comment>
<reference evidence="1" key="1">
    <citation type="journal article" date="2014" name="Int. J. Syst. Evol. Microbiol.">
        <title>Complete genome sequence of Corynebacterium casei LMG S-19264T (=DSM 44701T), isolated from a smear-ripened cheese.</title>
        <authorList>
            <consortium name="US DOE Joint Genome Institute (JGI-PGF)"/>
            <person name="Walter F."/>
            <person name="Albersmeier A."/>
            <person name="Kalinowski J."/>
            <person name="Ruckert C."/>
        </authorList>
    </citation>
    <scope>NUCLEOTIDE SEQUENCE</scope>
    <source>
        <strain evidence="1">KCTC 42651</strain>
    </source>
</reference>
<dbReference type="Proteomes" id="UP000630353">
    <property type="component" value="Unassembled WGS sequence"/>
</dbReference>
<dbReference type="RefSeq" id="WP_189989717.1">
    <property type="nucleotide sequence ID" value="NZ_BMZS01000005.1"/>
</dbReference>
<dbReference type="Gene3D" id="3.40.50.410">
    <property type="entry name" value="von Willebrand factor, type A domain"/>
    <property type="match status" value="1"/>
</dbReference>